<dbReference type="Proteomes" id="UP001487740">
    <property type="component" value="Unassembled WGS sequence"/>
</dbReference>
<reference evidence="6 7" key="1">
    <citation type="submission" date="2023-03" db="EMBL/GenBank/DDBJ databases">
        <title>High-quality genome of Scylla paramamosain provides insights in environmental adaptation.</title>
        <authorList>
            <person name="Zhang L."/>
        </authorList>
    </citation>
    <scope>NUCLEOTIDE SEQUENCE [LARGE SCALE GENOMIC DNA]</scope>
    <source>
        <strain evidence="6">LZ_2023a</strain>
        <tissue evidence="6">Muscle</tissue>
    </source>
</reference>
<keyword evidence="1 3" id="KW-0863">Zinc-finger</keyword>
<evidence type="ECO:0000259" key="5">
    <source>
        <dbReference type="PROSITE" id="PS50089"/>
    </source>
</evidence>
<feature type="domain" description="RING-type" evidence="5">
    <location>
        <begin position="371"/>
        <end position="409"/>
    </location>
</feature>
<dbReference type="GO" id="GO:0008270">
    <property type="term" value="F:zinc ion binding"/>
    <property type="evidence" value="ECO:0007669"/>
    <property type="project" value="UniProtKB-KW"/>
</dbReference>
<comment type="caution">
    <text evidence="6">The sequence shown here is derived from an EMBL/GenBank/DDBJ whole genome shotgun (WGS) entry which is preliminary data.</text>
</comment>
<keyword evidence="7" id="KW-1185">Reference proteome</keyword>
<name>A0AAW0U8P0_SCYPA</name>
<protein>
    <recommendedName>
        <fullName evidence="5">RING-type domain-containing protein</fullName>
    </recommendedName>
</protein>
<feature type="transmembrane region" description="Helical" evidence="4">
    <location>
        <begin position="294"/>
        <end position="316"/>
    </location>
</feature>
<evidence type="ECO:0000313" key="7">
    <source>
        <dbReference type="Proteomes" id="UP001487740"/>
    </source>
</evidence>
<evidence type="ECO:0000313" key="6">
    <source>
        <dbReference type="EMBL" id="KAK8395964.1"/>
    </source>
</evidence>
<dbReference type="InterPro" id="IPR001841">
    <property type="entry name" value="Znf_RING"/>
</dbReference>
<feature type="transmembrane region" description="Helical" evidence="4">
    <location>
        <begin position="47"/>
        <end position="70"/>
    </location>
</feature>
<keyword evidence="4" id="KW-1133">Transmembrane helix</keyword>
<dbReference type="EMBL" id="JARAKH010000016">
    <property type="protein sequence ID" value="KAK8395964.1"/>
    <property type="molecule type" value="Genomic_DNA"/>
</dbReference>
<evidence type="ECO:0000256" key="3">
    <source>
        <dbReference type="PROSITE-ProRule" id="PRU00175"/>
    </source>
</evidence>
<evidence type="ECO:0000256" key="1">
    <source>
        <dbReference type="ARBA" id="ARBA00022771"/>
    </source>
</evidence>
<accession>A0AAW0U8P0</accession>
<feature type="transmembrane region" description="Helical" evidence="4">
    <location>
        <begin position="322"/>
        <end position="340"/>
    </location>
</feature>
<feature type="transmembrane region" description="Helical" evidence="4">
    <location>
        <begin position="230"/>
        <end position="248"/>
    </location>
</feature>
<keyword evidence="4" id="KW-0472">Membrane</keyword>
<keyword evidence="4" id="KW-0812">Transmembrane</keyword>
<keyword evidence="1 3" id="KW-0479">Metal-binding</keyword>
<evidence type="ECO:0000256" key="4">
    <source>
        <dbReference type="SAM" id="Phobius"/>
    </source>
</evidence>
<dbReference type="SMART" id="SM00184">
    <property type="entry name" value="RING"/>
    <property type="match status" value="1"/>
</dbReference>
<dbReference type="PROSITE" id="PS50089">
    <property type="entry name" value="ZF_RING_2"/>
    <property type="match status" value="1"/>
</dbReference>
<feature type="transmembrane region" description="Helical" evidence="4">
    <location>
        <begin position="124"/>
        <end position="147"/>
    </location>
</feature>
<keyword evidence="2" id="KW-0862">Zinc</keyword>
<dbReference type="EMBL" id="JARAKH010000016">
    <property type="protein sequence ID" value="KAK8395966.1"/>
    <property type="molecule type" value="Genomic_DNA"/>
</dbReference>
<dbReference type="Gene3D" id="3.30.40.10">
    <property type="entry name" value="Zinc/RING finger domain, C3HC4 (zinc finger)"/>
    <property type="match status" value="1"/>
</dbReference>
<gene>
    <name evidence="6" type="ORF">O3P69_005213</name>
</gene>
<feature type="transmembrane region" description="Helical" evidence="4">
    <location>
        <begin position="178"/>
        <end position="197"/>
    </location>
</feature>
<dbReference type="AlphaFoldDB" id="A0AAW0U8P0"/>
<dbReference type="SUPFAM" id="SSF57850">
    <property type="entry name" value="RING/U-box"/>
    <property type="match status" value="1"/>
</dbReference>
<dbReference type="Pfam" id="PF13639">
    <property type="entry name" value="zf-RING_2"/>
    <property type="match status" value="1"/>
</dbReference>
<proteinExistence type="predicted"/>
<evidence type="ECO:0000256" key="2">
    <source>
        <dbReference type="ARBA" id="ARBA00022833"/>
    </source>
</evidence>
<organism evidence="6 7">
    <name type="scientific">Scylla paramamosain</name>
    <name type="common">Mud crab</name>
    <dbReference type="NCBI Taxonomy" id="85552"/>
    <lineage>
        <taxon>Eukaryota</taxon>
        <taxon>Metazoa</taxon>
        <taxon>Ecdysozoa</taxon>
        <taxon>Arthropoda</taxon>
        <taxon>Crustacea</taxon>
        <taxon>Multicrustacea</taxon>
        <taxon>Malacostraca</taxon>
        <taxon>Eumalacostraca</taxon>
        <taxon>Eucarida</taxon>
        <taxon>Decapoda</taxon>
        <taxon>Pleocyemata</taxon>
        <taxon>Brachyura</taxon>
        <taxon>Eubrachyura</taxon>
        <taxon>Portunoidea</taxon>
        <taxon>Portunidae</taxon>
        <taxon>Portuninae</taxon>
        <taxon>Scylla</taxon>
    </lineage>
</organism>
<sequence length="416" mass="46118">MPLPSPYRNPGRWRAVVFRQEVRHGTAGCLLSLVLLAPLLVREWGLTPVVLAVVFYSSVVVPALTGYFSFPKLLLRLARSLAGVFLRPPLSAPNHAFAHLSTWAASLRAWAAWTARGVVVGVKFVIICVVRACLVLPLSVCVGVGVLCHQTYLALHGVRITCNQIVFFLMLQEVVTPWAHLTALYFVLFYTVLLYIYRALFGRQWTRGVQVGGQSRDLARLAVWYIATRLGRGVAMSFVLVMFTVQFTHVEPDLAFISVTFPYYMLTAHRWSGQERIVSWIRALRLPLLEEEEDFWVPLGALALPVAASLGVGVMAAPSRPWLAVVGCYTNLLVPCLLIARRVAGRDSPPAMVLTACRRATPEEVAERPTCPVCLDEMRQARVTPCHHLYHAACLASCLAHSVLCPLCKQPIITEP</sequence>
<dbReference type="InterPro" id="IPR013083">
    <property type="entry name" value="Znf_RING/FYVE/PHD"/>
</dbReference>